<protein>
    <recommendedName>
        <fullName evidence="3">CHAT domain-containing protein</fullName>
    </recommendedName>
</protein>
<proteinExistence type="predicted"/>
<dbReference type="STRING" id="1385699.A7A78_03005"/>
<evidence type="ECO:0000313" key="2">
    <source>
        <dbReference type="Proteomes" id="UP000077552"/>
    </source>
</evidence>
<accession>A0A1A9LDM3</accession>
<reference evidence="1 2" key="1">
    <citation type="submission" date="2016-05" db="EMBL/GenBank/DDBJ databases">
        <title>Genome sequencing of Vitellibacter soesokkakensis RSSK-12.</title>
        <authorList>
            <person name="Thevarajoo S."/>
            <person name="Selvaratnam C."/>
            <person name="Goh K.M."/>
            <person name="Chan K.-G."/>
            <person name="Chong C.S."/>
        </authorList>
    </citation>
    <scope>NUCLEOTIDE SEQUENCE [LARGE SCALE GENOMIC DNA]</scope>
    <source>
        <strain evidence="1 2">RSSK-12</strain>
    </source>
</reference>
<dbReference type="OrthoDB" id="1412026at2"/>
<comment type="caution">
    <text evidence="1">The sequence shown here is derived from an EMBL/GenBank/DDBJ whole genome shotgun (WGS) entry which is preliminary data.</text>
</comment>
<organism evidence="1 2">
    <name type="scientific">Aequorivita soesokkakensis</name>
    <dbReference type="NCBI Taxonomy" id="1385699"/>
    <lineage>
        <taxon>Bacteria</taxon>
        <taxon>Pseudomonadati</taxon>
        <taxon>Bacteroidota</taxon>
        <taxon>Flavobacteriia</taxon>
        <taxon>Flavobacteriales</taxon>
        <taxon>Flavobacteriaceae</taxon>
        <taxon>Aequorivita</taxon>
    </lineage>
</organism>
<dbReference type="PROSITE" id="PS51257">
    <property type="entry name" value="PROKAR_LIPOPROTEIN"/>
    <property type="match status" value="1"/>
</dbReference>
<name>A0A1A9LDM3_9FLAO</name>
<dbReference type="AlphaFoldDB" id="A0A1A9LDM3"/>
<gene>
    <name evidence="1" type="ORF">A7A78_03005</name>
</gene>
<dbReference type="RefSeq" id="WP_068761653.1">
    <property type="nucleotide sequence ID" value="NZ_LXIE01000012.1"/>
</dbReference>
<dbReference type="EMBL" id="LXIE01000012">
    <property type="protein sequence ID" value="OAD91479.1"/>
    <property type="molecule type" value="Genomic_DNA"/>
</dbReference>
<evidence type="ECO:0000313" key="1">
    <source>
        <dbReference type="EMBL" id="OAD91479.1"/>
    </source>
</evidence>
<sequence length="674" mass="75697">MKKISFLIFALPILLFSCKEEKQQSVVPPPITKEGFTKSFEIVNTIKGSNKDSILSFLQTNPEVMQITEGDQIITFRLKNGPNMIVELLVAGTDIKGASNSLINGNTSTTSEITNVIGANSKDRNHKKALILAPHFWTFAENDDALVPLNALKNHRNYKGSITYKANEKQFSKNISFDDYLNIGDYDLIHISTHGSRSGRRVKDSLEVVIGGDSNNTETYLASGILFNPKNPEAIRALAEKKGVLEHTSYSKSGEVYLNSSFFKEKLKNLDDKIIIFSACELGQRKDLKTIFENNLVNGQFFYWQNAVNSGDAYAAFQYLYERMIAYGETATEAFESMPLNLKTNLSSFFIVNKKKVQTTTSLKMVSKGTSMHLIEPITILDPDSKTELNKGDIYGFEGIFGDGENDKGKFTFEILGYSDEEIKKSGLTLSLKIDGNFVQENIDITNADNVKIEAGKNDKSFIVTLKEVDLKKDLPKNGSILIEAFLNLQGSNFGYHSCNVKTGNSDMRIVITSEYGNNTLYFDADNYGLKMVNPSDQNHDIYYDDKGFVYSFNPEEGWTKVNINSAMNMYAAMVPTLKIKDLNFPKKGTTFHYLPEYVNVLTLSKLENEPSAKKMSSSNSKKKVFKIQGVIAKYDEQSRLEELDMDGQGKILYFYEDQTIVFPNAKLIELPSF</sequence>
<dbReference type="Proteomes" id="UP000077552">
    <property type="component" value="Unassembled WGS sequence"/>
</dbReference>
<keyword evidence="2" id="KW-1185">Reference proteome</keyword>
<evidence type="ECO:0008006" key="3">
    <source>
        <dbReference type="Google" id="ProtNLM"/>
    </source>
</evidence>